<name>A0A8J3FQB4_9ACTN</name>
<feature type="region of interest" description="Disordered" evidence="1">
    <location>
        <begin position="85"/>
        <end position="124"/>
    </location>
</feature>
<organism evidence="2 3">
    <name type="scientific">Mangrovihabitans endophyticus</name>
    <dbReference type="NCBI Taxonomy" id="1751298"/>
    <lineage>
        <taxon>Bacteria</taxon>
        <taxon>Bacillati</taxon>
        <taxon>Actinomycetota</taxon>
        <taxon>Actinomycetes</taxon>
        <taxon>Micromonosporales</taxon>
        <taxon>Micromonosporaceae</taxon>
        <taxon>Mangrovihabitans</taxon>
    </lineage>
</organism>
<evidence type="ECO:0000256" key="1">
    <source>
        <dbReference type="SAM" id="MobiDB-lite"/>
    </source>
</evidence>
<dbReference type="EMBL" id="BMMX01000029">
    <property type="protein sequence ID" value="GGL08352.1"/>
    <property type="molecule type" value="Genomic_DNA"/>
</dbReference>
<evidence type="ECO:0000313" key="3">
    <source>
        <dbReference type="Proteomes" id="UP000656042"/>
    </source>
</evidence>
<dbReference type="RefSeq" id="WP_189081611.1">
    <property type="nucleotide sequence ID" value="NZ_BMMX01000029.1"/>
</dbReference>
<evidence type="ECO:0000313" key="2">
    <source>
        <dbReference type="EMBL" id="GGL08352.1"/>
    </source>
</evidence>
<accession>A0A8J3FQB4</accession>
<gene>
    <name evidence="2" type="ORF">GCM10012284_48560</name>
</gene>
<reference evidence="2" key="1">
    <citation type="journal article" date="2014" name="Int. J. Syst. Evol. Microbiol.">
        <title>Complete genome sequence of Corynebacterium casei LMG S-19264T (=DSM 44701T), isolated from a smear-ripened cheese.</title>
        <authorList>
            <consortium name="US DOE Joint Genome Institute (JGI-PGF)"/>
            <person name="Walter F."/>
            <person name="Albersmeier A."/>
            <person name="Kalinowski J."/>
            <person name="Ruckert C."/>
        </authorList>
    </citation>
    <scope>NUCLEOTIDE SEQUENCE</scope>
    <source>
        <strain evidence="2">CGMCC 4.7299</strain>
    </source>
</reference>
<comment type="caution">
    <text evidence="2">The sequence shown here is derived from an EMBL/GenBank/DDBJ whole genome shotgun (WGS) entry which is preliminary data.</text>
</comment>
<dbReference type="Proteomes" id="UP000656042">
    <property type="component" value="Unassembled WGS sequence"/>
</dbReference>
<feature type="compositionally biased region" description="Basic and acidic residues" evidence="1">
    <location>
        <begin position="115"/>
        <end position="124"/>
    </location>
</feature>
<protein>
    <submittedName>
        <fullName evidence="2">Uncharacterized protein</fullName>
    </submittedName>
</protein>
<dbReference type="AlphaFoldDB" id="A0A8J3FQB4"/>
<keyword evidence="3" id="KW-1185">Reference proteome</keyword>
<proteinExistence type="predicted"/>
<reference evidence="2" key="2">
    <citation type="submission" date="2020-09" db="EMBL/GenBank/DDBJ databases">
        <authorList>
            <person name="Sun Q."/>
            <person name="Zhou Y."/>
        </authorList>
    </citation>
    <scope>NUCLEOTIDE SEQUENCE</scope>
    <source>
        <strain evidence="2">CGMCC 4.7299</strain>
    </source>
</reference>
<sequence length="124" mass="13172">MKVTDADILAGIVLLAVLAGAVWGARMVLRRRAGAAAAEASRLEAHQEWMRRVSAPAGTAVSDTGRHHLPDELLGGATYRLSPDGIARAKVPAQEQRTGETRGAVPHQAPPAIPHHAEPHRLPH</sequence>